<sequence length="117" mass="12685">MTGLKECQAWALNVEELEETGGVDEGLKEAGDNVSLQEGDTVMEGSKGNSSEKKSASKGKDGNVESKKKKKKKGTSSAKQDSSIVMKDDRHSCIRKNTLSPGKCRKPEGYWPNPRSP</sequence>
<proteinExistence type="predicted"/>
<dbReference type="AlphaFoldDB" id="A0A0D0CSB2"/>
<gene>
    <name evidence="2" type="ORF">GYMLUDRAFT_242874</name>
</gene>
<accession>A0A0D0CSB2</accession>
<feature type="compositionally biased region" description="Basic and acidic residues" evidence="1">
    <location>
        <begin position="50"/>
        <end position="66"/>
    </location>
</feature>
<dbReference type="EMBL" id="KN834768">
    <property type="protein sequence ID" value="KIK62187.1"/>
    <property type="molecule type" value="Genomic_DNA"/>
</dbReference>
<evidence type="ECO:0000256" key="1">
    <source>
        <dbReference type="SAM" id="MobiDB-lite"/>
    </source>
</evidence>
<feature type="region of interest" description="Disordered" evidence="1">
    <location>
        <begin position="19"/>
        <end position="117"/>
    </location>
</feature>
<organism evidence="2 3">
    <name type="scientific">Collybiopsis luxurians FD-317 M1</name>
    <dbReference type="NCBI Taxonomy" id="944289"/>
    <lineage>
        <taxon>Eukaryota</taxon>
        <taxon>Fungi</taxon>
        <taxon>Dikarya</taxon>
        <taxon>Basidiomycota</taxon>
        <taxon>Agaricomycotina</taxon>
        <taxon>Agaricomycetes</taxon>
        <taxon>Agaricomycetidae</taxon>
        <taxon>Agaricales</taxon>
        <taxon>Marasmiineae</taxon>
        <taxon>Omphalotaceae</taxon>
        <taxon>Collybiopsis</taxon>
        <taxon>Collybiopsis luxurians</taxon>
    </lineage>
</organism>
<evidence type="ECO:0000313" key="2">
    <source>
        <dbReference type="EMBL" id="KIK62187.1"/>
    </source>
</evidence>
<dbReference type="HOGENOM" id="CLU_2085091_0_0_1"/>
<evidence type="ECO:0000313" key="3">
    <source>
        <dbReference type="Proteomes" id="UP000053593"/>
    </source>
</evidence>
<protein>
    <submittedName>
        <fullName evidence="2">Uncharacterized protein</fullName>
    </submittedName>
</protein>
<keyword evidence="3" id="KW-1185">Reference proteome</keyword>
<name>A0A0D0CSB2_9AGAR</name>
<dbReference type="Proteomes" id="UP000053593">
    <property type="component" value="Unassembled WGS sequence"/>
</dbReference>
<reference evidence="2 3" key="1">
    <citation type="submission" date="2014-04" db="EMBL/GenBank/DDBJ databases">
        <title>Evolutionary Origins and Diversification of the Mycorrhizal Mutualists.</title>
        <authorList>
            <consortium name="DOE Joint Genome Institute"/>
            <consortium name="Mycorrhizal Genomics Consortium"/>
            <person name="Kohler A."/>
            <person name="Kuo A."/>
            <person name="Nagy L.G."/>
            <person name="Floudas D."/>
            <person name="Copeland A."/>
            <person name="Barry K.W."/>
            <person name="Cichocki N."/>
            <person name="Veneault-Fourrey C."/>
            <person name="LaButti K."/>
            <person name="Lindquist E.A."/>
            <person name="Lipzen A."/>
            <person name="Lundell T."/>
            <person name="Morin E."/>
            <person name="Murat C."/>
            <person name="Riley R."/>
            <person name="Ohm R."/>
            <person name="Sun H."/>
            <person name="Tunlid A."/>
            <person name="Henrissat B."/>
            <person name="Grigoriev I.V."/>
            <person name="Hibbett D.S."/>
            <person name="Martin F."/>
        </authorList>
    </citation>
    <scope>NUCLEOTIDE SEQUENCE [LARGE SCALE GENOMIC DNA]</scope>
    <source>
        <strain evidence="2 3">FD-317 M1</strain>
    </source>
</reference>